<gene>
    <name evidence="6" type="ORF">E0H75_03185</name>
</gene>
<evidence type="ECO:0000259" key="5">
    <source>
        <dbReference type="Pfam" id="PF12740"/>
    </source>
</evidence>
<reference evidence="6 7" key="1">
    <citation type="submission" date="2019-02" db="EMBL/GenBank/DDBJ databases">
        <title>Kribbella capetownensis sp. nov. and Kribbella speibonae sp. nov., isolated from soil.</title>
        <authorList>
            <person name="Curtis S.M."/>
            <person name="Norton I."/>
            <person name="Everest G.J."/>
            <person name="Meyers P.R."/>
        </authorList>
    </citation>
    <scope>NUCLEOTIDE SEQUENCE [LARGE SCALE GENOMIC DNA]</scope>
    <source>
        <strain evidence="6 7">YM53</strain>
    </source>
</reference>
<comment type="caution">
    <text evidence="6">The sequence shown here is derived from an EMBL/GenBank/DDBJ whole genome shotgun (WGS) entry which is preliminary data.</text>
</comment>
<name>A0A4R0K4L5_9ACTN</name>
<proteinExistence type="predicted"/>
<keyword evidence="3" id="KW-0443">Lipid metabolism</keyword>
<dbReference type="GO" id="GO:0016042">
    <property type="term" value="P:lipid catabolic process"/>
    <property type="evidence" value="ECO:0007669"/>
    <property type="project" value="UniProtKB-KW"/>
</dbReference>
<protein>
    <submittedName>
        <fullName evidence="6">Alpha/beta hydrolase</fullName>
    </submittedName>
</protein>
<dbReference type="Pfam" id="PF12740">
    <property type="entry name" value="PETase"/>
    <property type="match status" value="1"/>
</dbReference>
<evidence type="ECO:0000256" key="3">
    <source>
        <dbReference type="ARBA" id="ARBA00023098"/>
    </source>
</evidence>
<dbReference type="SUPFAM" id="SSF53474">
    <property type="entry name" value="alpha/beta-Hydrolases"/>
    <property type="match status" value="1"/>
</dbReference>
<dbReference type="PANTHER" id="PTHR10272">
    <property type="entry name" value="PLATELET-ACTIVATING FACTOR ACETYLHYDROLASE"/>
    <property type="match status" value="1"/>
</dbReference>
<feature type="compositionally biased region" description="Low complexity" evidence="4">
    <location>
        <begin position="7"/>
        <end position="19"/>
    </location>
</feature>
<feature type="domain" description="PET hydrolase/cutinase-like" evidence="5">
    <location>
        <begin position="118"/>
        <end position="248"/>
    </location>
</feature>
<keyword evidence="7" id="KW-1185">Reference proteome</keyword>
<dbReference type="Proteomes" id="UP000293342">
    <property type="component" value="Unassembled WGS sequence"/>
</dbReference>
<evidence type="ECO:0000313" key="7">
    <source>
        <dbReference type="Proteomes" id="UP000293342"/>
    </source>
</evidence>
<evidence type="ECO:0000256" key="4">
    <source>
        <dbReference type="SAM" id="MobiDB-lite"/>
    </source>
</evidence>
<keyword evidence="1 6" id="KW-0378">Hydrolase</keyword>
<evidence type="ECO:0000256" key="1">
    <source>
        <dbReference type="ARBA" id="ARBA00022801"/>
    </source>
</evidence>
<dbReference type="EMBL" id="SJKD01000001">
    <property type="protein sequence ID" value="TCC54077.1"/>
    <property type="molecule type" value="Genomic_DNA"/>
</dbReference>
<dbReference type="PANTHER" id="PTHR10272:SF0">
    <property type="entry name" value="PLATELET-ACTIVATING FACTOR ACETYLHYDROLASE"/>
    <property type="match status" value="1"/>
</dbReference>
<dbReference type="GO" id="GO:0003847">
    <property type="term" value="F:1-alkyl-2-acetylglycerophosphocholine esterase activity"/>
    <property type="evidence" value="ECO:0007669"/>
    <property type="project" value="TreeGrafter"/>
</dbReference>
<organism evidence="6 7">
    <name type="scientific">Kribbella capetownensis</name>
    <dbReference type="NCBI Taxonomy" id="1572659"/>
    <lineage>
        <taxon>Bacteria</taxon>
        <taxon>Bacillati</taxon>
        <taxon>Actinomycetota</taxon>
        <taxon>Actinomycetes</taxon>
        <taxon>Propionibacteriales</taxon>
        <taxon>Kribbellaceae</taxon>
        <taxon>Kribbella</taxon>
    </lineage>
</organism>
<evidence type="ECO:0000313" key="6">
    <source>
        <dbReference type="EMBL" id="TCC54077.1"/>
    </source>
</evidence>
<accession>A0A4R0K4L5</accession>
<dbReference type="OrthoDB" id="569821at2"/>
<dbReference type="InterPro" id="IPR041127">
    <property type="entry name" value="PET_hydrolase/cutinase-like"/>
</dbReference>
<evidence type="ECO:0000256" key="2">
    <source>
        <dbReference type="ARBA" id="ARBA00022963"/>
    </source>
</evidence>
<sequence length="378" mass="39929">MIGGMGTSADAGDASAGQGHTLSLPEPTGPCPVGTTSLWLTDASRPDPWAAGVNTRELMVSLWYPAAPSDGRRAWYMTPAESEILIASARITGLPPDALSTVRANAVVDATPAGRQRSLPLVLLSPGFTNPRSTLTALAEDLASHGYVVAGIDHTYESDATAFPDGRVTTCLARQAPRPGRNEKVVAGRTADVCFVLGELTGAHPAWPGAGLIDTSRIAMAGHSIGGAATISAMLADWRIRAGVDMDGATRARIPAEGLSRPFLFMGTQASYTPGTPGRKSSVITWERDWKLLTGWKRWVLVEGAIHASFTDLVLLADQAGIYVGAGLSGARSLDISSAYVRAFVDQHLRETPQALLDRPSPRYPEVTFCSPEAETRA</sequence>
<keyword evidence="2" id="KW-0442">Lipid degradation</keyword>
<dbReference type="InterPro" id="IPR029058">
    <property type="entry name" value="AB_hydrolase_fold"/>
</dbReference>
<dbReference type="AlphaFoldDB" id="A0A4R0K4L5"/>
<feature type="region of interest" description="Disordered" evidence="4">
    <location>
        <begin position="1"/>
        <end position="36"/>
    </location>
</feature>
<dbReference type="Gene3D" id="3.40.50.1820">
    <property type="entry name" value="alpha/beta hydrolase"/>
    <property type="match status" value="1"/>
</dbReference>